<comment type="similarity">
    <text evidence="1">Belongs to the glycosyltransferase 2 family.</text>
</comment>
<dbReference type="SUPFAM" id="SSF53448">
    <property type="entry name" value="Nucleotide-diphospho-sugar transferases"/>
    <property type="match status" value="1"/>
</dbReference>
<dbReference type="Proteomes" id="UP000229816">
    <property type="component" value="Unassembled WGS sequence"/>
</dbReference>
<name>A0A2M8ETF8_9BACT</name>
<comment type="caution">
    <text evidence="4">The sequence shown here is derived from an EMBL/GenBank/DDBJ whole genome shotgun (WGS) entry which is preliminary data.</text>
</comment>
<dbReference type="PANTHER" id="PTHR43179:SF12">
    <property type="entry name" value="GALACTOFURANOSYLTRANSFERASE GLFT2"/>
    <property type="match status" value="1"/>
</dbReference>
<dbReference type="InterPro" id="IPR029044">
    <property type="entry name" value="Nucleotide-diphossugar_trans"/>
</dbReference>
<evidence type="ECO:0000256" key="2">
    <source>
        <dbReference type="ARBA" id="ARBA00022676"/>
    </source>
</evidence>
<evidence type="ECO:0000313" key="5">
    <source>
        <dbReference type="Proteomes" id="UP000229816"/>
    </source>
</evidence>
<dbReference type="EMBL" id="PFSF01000009">
    <property type="protein sequence ID" value="PJC28399.1"/>
    <property type="molecule type" value="Genomic_DNA"/>
</dbReference>
<dbReference type="Gene3D" id="3.90.550.10">
    <property type="entry name" value="Spore Coat Polysaccharide Biosynthesis Protein SpsA, Chain A"/>
    <property type="match status" value="1"/>
</dbReference>
<keyword evidence="2" id="KW-0328">Glycosyltransferase</keyword>
<reference evidence="5" key="1">
    <citation type="submission" date="2017-09" db="EMBL/GenBank/DDBJ databases">
        <title>Depth-based differentiation of microbial function through sediment-hosted aquifers and enrichment of novel symbionts in the deep terrestrial subsurface.</title>
        <authorList>
            <person name="Probst A.J."/>
            <person name="Ladd B."/>
            <person name="Jarett J.K."/>
            <person name="Geller-Mcgrath D.E."/>
            <person name="Sieber C.M.K."/>
            <person name="Emerson J.B."/>
            <person name="Anantharaman K."/>
            <person name="Thomas B.C."/>
            <person name="Malmstrom R."/>
            <person name="Stieglmeier M."/>
            <person name="Klingl A."/>
            <person name="Woyke T."/>
            <person name="Ryan C.M."/>
            <person name="Banfield J.F."/>
        </authorList>
    </citation>
    <scope>NUCLEOTIDE SEQUENCE [LARGE SCALE GENOMIC DNA]</scope>
</reference>
<dbReference type="AlphaFoldDB" id="A0A2M8ETF8"/>
<evidence type="ECO:0000256" key="3">
    <source>
        <dbReference type="ARBA" id="ARBA00022679"/>
    </source>
</evidence>
<accession>A0A2M8ETF8</accession>
<evidence type="ECO:0000256" key="1">
    <source>
        <dbReference type="ARBA" id="ARBA00006739"/>
    </source>
</evidence>
<proteinExistence type="inferred from homology"/>
<dbReference type="Pfam" id="PF13641">
    <property type="entry name" value="Glyco_tranf_2_3"/>
    <property type="match status" value="1"/>
</dbReference>
<dbReference type="PANTHER" id="PTHR43179">
    <property type="entry name" value="RHAMNOSYLTRANSFERASE WBBL"/>
    <property type="match status" value="1"/>
</dbReference>
<evidence type="ECO:0008006" key="6">
    <source>
        <dbReference type="Google" id="ProtNLM"/>
    </source>
</evidence>
<sequence>MKKVFIAKQQTLFIIILNFNGGEDILACLKSLQLIKLPSKWKLGVLVVDNNVNPTSLKLRGVKILRNFKNLGFAKGMNVGIRRAIKNGAEAVLLLNQDAVVEKNFLVPLLENSADIVGPVIKFKRQGRWVYDLGGKINWWLGRTKHEEMENGEWRMENIKDIDYVSGCAMMIKRPVLEKIGLLDERYFLYFEDADFCLRAKKAGFKVAVEPKSLIFHKLIEGRKKPLKQRLHLLKSNLIFINRWIPFWKKPTAYLYWWILVFKILLR</sequence>
<dbReference type="GO" id="GO:0016757">
    <property type="term" value="F:glycosyltransferase activity"/>
    <property type="evidence" value="ECO:0007669"/>
    <property type="project" value="UniProtKB-KW"/>
</dbReference>
<protein>
    <recommendedName>
        <fullName evidence="6">Glycosyltransferase 2-like domain-containing protein</fullName>
    </recommendedName>
</protein>
<gene>
    <name evidence="4" type="ORF">CO054_00365</name>
</gene>
<dbReference type="CDD" id="cd04186">
    <property type="entry name" value="GT_2_like_c"/>
    <property type="match status" value="1"/>
</dbReference>
<organism evidence="4 5">
    <name type="scientific">Candidatus Shapirobacteria bacterium CG_4_9_14_0_2_um_filter_39_11</name>
    <dbReference type="NCBI Taxonomy" id="1974478"/>
    <lineage>
        <taxon>Bacteria</taxon>
        <taxon>Candidatus Shapironibacteriota</taxon>
    </lineage>
</organism>
<keyword evidence="3" id="KW-0808">Transferase</keyword>
<evidence type="ECO:0000313" key="4">
    <source>
        <dbReference type="EMBL" id="PJC28399.1"/>
    </source>
</evidence>